<feature type="domain" description="Lipid/polyisoprenoid-binding YceI-like" evidence="2">
    <location>
        <begin position="45"/>
        <end position="216"/>
    </location>
</feature>
<feature type="signal peptide" evidence="1">
    <location>
        <begin position="1"/>
        <end position="24"/>
    </location>
</feature>
<keyword evidence="4" id="KW-1185">Reference proteome</keyword>
<evidence type="ECO:0000259" key="2">
    <source>
        <dbReference type="SMART" id="SM00867"/>
    </source>
</evidence>
<dbReference type="SUPFAM" id="SSF101874">
    <property type="entry name" value="YceI-like"/>
    <property type="match status" value="1"/>
</dbReference>
<feature type="chain" id="PRO_5045576996" evidence="1">
    <location>
        <begin position="25"/>
        <end position="218"/>
    </location>
</feature>
<sequence length="218" mass="23898">MKTRYVSILAIAFALTFSSCGDKAKEAETTAAEAPAAEETENAVNYAVDTEASTIMWKGFKPTGSHTGTIKIENGEFAMANNAIESGKFTIDMASLYVTDLPEDSEGHGKLSGHLKSADFFDVEMYPTSTFEVTEFKTENGATLLSGNLKMKDTENNVTIPVMVTETDNMVTIKSEAFTIDRSKWNVKYGSKSFFDDLGDKFINDDIELQLSITANKQ</sequence>
<dbReference type="InterPro" id="IPR007372">
    <property type="entry name" value="Lipid/polyisoprenoid-bd_YceI"/>
</dbReference>
<dbReference type="Proteomes" id="UP001597472">
    <property type="component" value="Unassembled WGS sequence"/>
</dbReference>
<protein>
    <submittedName>
        <fullName evidence="3">YceI family protein</fullName>
    </submittedName>
</protein>
<proteinExistence type="predicted"/>
<dbReference type="PROSITE" id="PS51257">
    <property type="entry name" value="PROKAR_LIPOPROTEIN"/>
    <property type="match status" value="1"/>
</dbReference>
<comment type="caution">
    <text evidence="3">The sequence shown here is derived from an EMBL/GenBank/DDBJ whole genome shotgun (WGS) entry which is preliminary data.</text>
</comment>
<dbReference type="PANTHER" id="PTHR34406:SF1">
    <property type="entry name" value="PROTEIN YCEI"/>
    <property type="match status" value="1"/>
</dbReference>
<gene>
    <name evidence="3" type="ORF">ACFSQP_00515</name>
</gene>
<dbReference type="Gene3D" id="2.40.128.110">
    <property type="entry name" value="Lipid/polyisoprenoid-binding, YceI-like"/>
    <property type="match status" value="1"/>
</dbReference>
<dbReference type="RefSeq" id="WP_376891002.1">
    <property type="nucleotide sequence ID" value="NZ_JBHULS010000001.1"/>
</dbReference>
<dbReference type="InterPro" id="IPR036761">
    <property type="entry name" value="TTHA0802/YceI-like_sf"/>
</dbReference>
<dbReference type="Pfam" id="PF04264">
    <property type="entry name" value="YceI"/>
    <property type="match status" value="1"/>
</dbReference>
<evidence type="ECO:0000313" key="4">
    <source>
        <dbReference type="Proteomes" id="UP001597472"/>
    </source>
</evidence>
<accession>A0ABW5KP95</accession>
<reference evidence="4" key="1">
    <citation type="journal article" date="2019" name="Int. J. Syst. Evol. Microbiol.">
        <title>The Global Catalogue of Microorganisms (GCM) 10K type strain sequencing project: providing services to taxonomists for standard genome sequencing and annotation.</title>
        <authorList>
            <consortium name="The Broad Institute Genomics Platform"/>
            <consortium name="The Broad Institute Genome Sequencing Center for Infectious Disease"/>
            <person name="Wu L."/>
            <person name="Ma J."/>
        </authorList>
    </citation>
    <scope>NUCLEOTIDE SEQUENCE [LARGE SCALE GENOMIC DNA]</scope>
    <source>
        <strain evidence="4">KCTC 42587</strain>
    </source>
</reference>
<organism evidence="3 4">
    <name type="scientific">Bizionia sediminis</name>
    <dbReference type="NCBI Taxonomy" id="1737064"/>
    <lineage>
        <taxon>Bacteria</taxon>
        <taxon>Pseudomonadati</taxon>
        <taxon>Bacteroidota</taxon>
        <taxon>Flavobacteriia</taxon>
        <taxon>Flavobacteriales</taxon>
        <taxon>Flavobacteriaceae</taxon>
        <taxon>Bizionia</taxon>
    </lineage>
</organism>
<evidence type="ECO:0000256" key="1">
    <source>
        <dbReference type="SAM" id="SignalP"/>
    </source>
</evidence>
<dbReference type="PANTHER" id="PTHR34406">
    <property type="entry name" value="PROTEIN YCEI"/>
    <property type="match status" value="1"/>
</dbReference>
<dbReference type="SMART" id="SM00867">
    <property type="entry name" value="YceI"/>
    <property type="match status" value="1"/>
</dbReference>
<dbReference type="EMBL" id="JBHULS010000001">
    <property type="protein sequence ID" value="MFD2550283.1"/>
    <property type="molecule type" value="Genomic_DNA"/>
</dbReference>
<name>A0ABW5KP95_9FLAO</name>
<keyword evidence="1" id="KW-0732">Signal</keyword>
<evidence type="ECO:0000313" key="3">
    <source>
        <dbReference type="EMBL" id="MFD2550283.1"/>
    </source>
</evidence>